<dbReference type="Proteomes" id="UP000007819">
    <property type="component" value="Chromosome X"/>
</dbReference>
<feature type="region of interest" description="Disordered" evidence="2">
    <location>
        <begin position="1"/>
        <end position="46"/>
    </location>
</feature>
<keyword evidence="4" id="KW-1185">Reference proteome</keyword>
<evidence type="ECO:0000256" key="2">
    <source>
        <dbReference type="SAM" id="MobiDB-lite"/>
    </source>
</evidence>
<accession>A0A8R2A875</accession>
<dbReference type="KEGG" id="api:100574043"/>
<keyword evidence="1" id="KW-0175">Coiled coil</keyword>
<reference evidence="3" key="2">
    <citation type="submission" date="2022-06" db="UniProtKB">
        <authorList>
            <consortium name="EnsemblMetazoa"/>
        </authorList>
    </citation>
    <scope>IDENTIFICATION</scope>
</reference>
<dbReference type="OrthoDB" id="10039716at2759"/>
<feature type="compositionally biased region" description="Basic and acidic residues" evidence="2">
    <location>
        <begin position="1"/>
        <end position="10"/>
    </location>
</feature>
<feature type="compositionally biased region" description="Basic and acidic residues" evidence="2">
    <location>
        <begin position="27"/>
        <end position="43"/>
    </location>
</feature>
<evidence type="ECO:0000256" key="1">
    <source>
        <dbReference type="SAM" id="Coils"/>
    </source>
</evidence>
<reference evidence="4" key="1">
    <citation type="submission" date="2010-06" db="EMBL/GenBank/DDBJ databases">
        <authorList>
            <person name="Jiang H."/>
            <person name="Abraham K."/>
            <person name="Ali S."/>
            <person name="Alsbrooks S.L."/>
            <person name="Anim B.N."/>
            <person name="Anosike U.S."/>
            <person name="Attaway T."/>
            <person name="Bandaranaike D.P."/>
            <person name="Battles P.K."/>
            <person name="Bell S.N."/>
            <person name="Bell A.V."/>
            <person name="Beltran B."/>
            <person name="Bickham C."/>
            <person name="Bustamante Y."/>
            <person name="Caleb T."/>
            <person name="Canada A."/>
            <person name="Cardenas V."/>
            <person name="Carter K."/>
            <person name="Chacko J."/>
            <person name="Chandrabose M.N."/>
            <person name="Chavez D."/>
            <person name="Chavez A."/>
            <person name="Chen L."/>
            <person name="Chu H.-S."/>
            <person name="Claassen K.J."/>
            <person name="Cockrell R."/>
            <person name="Collins M."/>
            <person name="Cooper J.A."/>
            <person name="Cree A."/>
            <person name="Curry S.M."/>
            <person name="Da Y."/>
            <person name="Dao M.D."/>
            <person name="Das B."/>
            <person name="Davila M.-L."/>
            <person name="Davy-Carroll L."/>
            <person name="Denson S."/>
            <person name="Dinh H."/>
            <person name="Ebong V.E."/>
            <person name="Edwards J.R."/>
            <person name="Egan A."/>
            <person name="El-Daye J."/>
            <person name="Escobedo L."/>
            <person name="Fernandez S."/>
            <person name="Fernando P.R."/>
            <person name="Flagg N."/>
            <person name="Forbes L.D."/>
            <person name="Fowler R.G."/>
            <person name="Fu Q."/>
            <person name="Gabisi R.A."/>
            <person name="Ganer J."/>
            <person name="Garbino Pronczuk A."/>
            <person name="Garcia R.M."/>
            <person name="Garner T."/>
            <person name="Garrett T.E."/>
            <person name="Gonzalez D.A."/>
            <person name="Hamid H."/>
            <person name="Hawkins E.S."/>
            <person name="Hirani K."/>
            <person name="Hogues M.E."/>
            <person name="Hollins B."/>
            <person name="Hsiao C.-H."/>
            <person name="Jabil R."/>
            <person name="James M.L."/>
            <person name="Jhangiani S.N."/>
            <person name="Johnson B."/>
            <person name="Johnson Q."/>
            <person name="Joshi V."/>
            <person name="Kalu J.B."/>
            <person name="Kam C."/>
            <person name="Kashfia A."/>
            <person name="Keebler J."/>
            <person name="Kisamo H."/>
            <person name="Kovar C.L."/>
            <person name="Lago L.A."/>
            <person name="Lai C.-Y."/>
            <person name="Laidlaw J."/>
            <person name="Lara F."/>
            <person name="Le T.-K."/>
            <person name="Lee S.L."/>
            <person name="Legall F.H."/>
            <person name="Lemon S.J."/>
            <person name="Lewis L.R."/>
            <person name="Li B."/>
            <person name="Liu Y."/>
            <person name="Liu Y.-S."/>
            <person name="Lopez J."/>
            <person name="Lozado R.J."/>
            <person name="Lu J."/>
            <person name="Madu R.C."/>
            <person name="Maheshwari M."/>
            <person name="Maheshwari R."/>
            <person name="Malloy K."/>
            <person name="Martinez E."/>
            <person name="Mathew T."/>
            <person name="Mercado I.C."/>
            <person name="Mercado C."/>
            <person name="Meyer B."/>
            <person name="Montgomery K."/>
            <person name="Morgan M.B."/>
            <person name="Munidasa M."/>
            <person name="Nazareth L.V."/>
            <person name="Nelson J."/>
            <person name="Ng B.M."/>
            <person name="Nguyen N.B."/>
            <person name="Nguyen P.Q."/>
            <person name="Nguyen T."/>
            <person name="Obregon M."/>
            <person name="Okwuonu G.O."/>
            <person name="Onwere C.G."/>
            <person name="Orozco G."/>
            <person name="Parra A."/>
            <person name="Patel S."/>
            <person name="Patil S."/>
            <person name="Perez A."/>
            <person name="Perez Y."/>
            <person name="Pham C."/>
            <person name="Primus E.L."/>
            <person name="Pu L.-L."/>
            <person name="Puazo M."/>
            <person name="Qin X."/>
            <person name="Quiroz J.B."/>
            <person name="Reese J."/>
            <person name="Richards S."/>
            <person name="Rives C.M."/>
            <person name="Robberts R."/>
            <person name="Ruiz S.J."/>
            <person name="Ruiz M.J."/>
            <person name="Santibanez J."/>
            <person name="Schneider B.W."/>
            <person name="Sisson I."/>
            <person name="Smith M."/>
            <person name="Sodergren E."/>
            <person name="Song X.-Z."/>
            <person name="Song B.B."/>
            <person name="Summersgill H."/>
            <person name="Thelus R."/>
            <person name="Thornton R.D."/>
            <person name="Trejos Z.Y."/>
            <person name="Usmani K."/>
            <person name="Vattathil S."/>
            <person name="Villasana D."/>
            <person name="Walker D.L."/>
            <person name="Wang S."/>
            <person name="Wang K."/>
            <person name="White C.S."/>
            <person name="Williams A.C."/>
            <person name="Williamson J."/>
            <person name="Wilson K."/>
            <person name="Woghiren I.O."/>
            <person name="Woodworth J.R."/>
            <person name="Worley K.C."/>
            <person name="Wright R.A."/>
            <person name="Wu W."/>
            <person name="Young L."/>
            <person name="Zhang L."/>
            <person name="Zhang J."/>
            <person name="Zhu Y."/>
            <person name="Muzny D.M."/>
            <person name="Weinstock G."/>
            <person name="Gibbs R.A."/>
        </authorList>
    </citation>
    <scope>NUCLEOTIDE SEQUENCE [LARGE SCALE GENOMIC DNA]</scope>
    <source>
        <strain evidence="4">LSR1</strain>
    </source>
</reference>
<sequence>MACKIKEDKNMAPSALLRAEDDSSEDDNQRKRDKNNRVVERVSSRTRAQRKLRRLNKLNAEKAILVEKQKVLLKELRFWKTILIANGISLIASSYFNPPN</sequence>
<dbReference type="EnsemblMetazoa" id="XM_003245480.4">
    <property type="protein sequence ID" value="XP_003245528.1"/>
    <property type="gene ID" value="LOC100574043"/>
</dbReference>
<dbReference type="GeneID" id="100574043"/>
<evidence type="ECO:0000313" key="3">
    <source>
        <dbReference type="EnsemblMetazoa" id="XP_003245528.1"/>
    </source>
</evidence>
<protein>
    <submittedName>
        <fullName evidence="3">Uncharacterized protein</fullName>
    </submittedName>
</protein>
<proteinExistence type="predicted"/>
<dbReference type="AlphaFoldDB" id="A0A8R2A875"/>
<evidence type="ECO:0000313" key="4">
    <source>
        <dbReference type="Proteomes" id="UP000007819"/>
    </source>
</evidence>
<feature type="coiled-coil region" evidence="1">
    <location>
        <begin position="48"/>
        <end position="75"/>
    </location>
</feature>
<dbReference type="RefSeq" id="XP_003245528.1">
    <property type="nucleotide sequence ID" value="XM_003245480.4"/>
</dbReference>
<organism evidence="3 4">
    <name type="scientific">Acyrthosiphon pisum</name>
    <name type="common">Pea aphid</name>
    <dbReference type="NCBI Taxonomy" id="7029"/>
    <lineage>
        <taxon>Eukaryota</taxon>
        <taxon>Metazoa</taxon>
        <taxon>Ecdysozoa</taxon>
        <taxon>Arthropoda</taxon>
        <taxon>Hexapoda</taxon>
        <taxon>Insecta</taxon>
        <taxon>Pterygota</taxon>
        <taxon>Neoptera</taxon>
        <taxon>Paraneoptera</taxon>
        <taxon>Hemiptera</taxon>
        <taxon>Sternorrhyncha</taxon>
        <taxon>Aphidomorpha</taxon>
        <taxon>Aphidoidea</taxon>
        <taxon>Aphididae</taxon>
        <taxon>Macrosiphini</taxon>
        <taxon>Acyrthosiphon</taxon>
    </lineage>
</organism>
<name>A0A8R2A875_ACYPI</name>